<name>X0XSA9_9ZZZZ</name>
<dbReference type="EMBL" id="BARS01031073">
    <property type="protein sequence ID" value="GAG27771.1"/>
    <property type="molecule type" value="Genomic_DNA"/>
</dbReference>
<reference evidence="1" key="1">
    <citation type="journal article" date="2014" name="Front. Microbiol.">
        <title>High frequency of phylogenetically diverse reductive dehalogenase-homologous genes in deep subseafloor sedimentary metagenomes.</title>
        <authorList>
            <person name="Kawai M."/>
            <person name="Futagami T."/>
            <person name="Toyoda A."/>
            <person name="Takaki Y."/>
            <person name="Nishi S."/>
            <person name="Hori S."/>
            <person name="Arai W."/>
            <person name="Tsubouchi T."/>
            <person name="Morono Y."/>
            <person name="Uchiyama I."/>
            <person name="Ito T."/>
            <person name="Fujiyama A."/>
            <person name="Inagaki F."/>
            <person name="Takami H."/>
        </authorList>
    </citation>
    <scope>NUCLEOTIDE SEQUENCE</scope>
    <source>
        <strain evidence="1">Expedition CK06-06</strain>
    </source>
</reference>
<accession>X0XSA9</accession>
<proteinExistence type="predicted"/>
<dbReference type="AlphaFoldDB" id="X0XSA9"/>
<sequence length="243" mass="27337">GTAWILSAGGEAPEGEYGVISDFAQSAGGTFTIPTVTATVASTDRYAVTSRMFPLDILVQSVNRALFDMGKVPTTDITTMDSANSQTEYDLPIAANLDLREVWLEMNIDDADDFRWKKQHSWYVQRTATGSADLLVLPYQWPADREIKLVYVAPHPEMYTASTQLSESIPPERVMYKAAYHALKWYSKRHPREVAAVDDMQRYENISIKYEIDLPIYIPPRTGKVVLRGGDEGYDFEAGKVRL</sequence>
<comment type="caution">
    <text evidence="1">The sequence shown here is derived from an EMBL/GenBank/DDBJ whole genome shotgun (WGS) entry which is preliminary data.</text>
</comment>
<feature type="non-terminal residue" evidence="1">
    <location>
        <position position="1"/>
    </location>
</feature>
<protein>
    <submittedName>
        <fullName evidence="1">Uncharacterized protein</fullName>
    </submittedName>
</protein>
<gene>
    <name evidence="1" type="ORF">S01H1_48388</name>
</gene>
<evidence type="ECO:0000313" key="1">
    <source>
        <dbReference type="EMBL" id="GAG27771.1"/>
    </source>
</evidence>
<organism evidence="1">
    <name type="scientific">marine sediment metagenome</name>
    <dbReference type="NCBI Taxonomy" id="412755"/>
    <lineage>
        <taxon>unclassified sequences</taxon>
        <taxon>metagenomes</taxon>
        <taxon>ecological metagenomes</taxon>
    </lineage>
</organism>